<name>A0A6J5S6R3_9CAUD</name>
<proteinExistence type="predicted"/>
<accession>A0A6J5S6R3</accession>
<gene>
    <name evidence="1" type="ORF">UFOVP1389_30</name>
    <name evidence="2" type="ORF">UFOVP1566_12</name>
</gene>
<dbReference type="EMBL" id="LR797342">
    <property type="protein sequence ID" value="CAB4204155.1"/>
    <property type="molecule type" value="Genomic_DNA"/>
</dbReference>
<protein>
    <submittedName>
        <fullName evidence="1">Uncharacterized protein</fullName>
    </submittedName>
</protein>
<evidence type="ECO:0000313" key="2">
    <source>
        <dbReference type="EMBL" id="CAB5229684.1"/>
    </source>
</evidence>
<sequence length="56" mass="5828">MAQYKVIAGNLAGREPGDVISDDDLANANVGALIEGGHIEMMGASAKPKTDKKDEN</sequence>
<evidence type="ECO:0000313" key="1">
    <source>
        <dbReference type="EMBL" id="CAB4204155.1"/>
    </source>
</evidence>
<organism evidence="1">
    <name type="scientific">uncultured Caudovirales phage</name>
    <dbReference type="NCBI Taxonomy" id="2100421"/>
    <lineage>
        <taxon>Viruses</taxon>
        <taxon>Duplodnaviria</taxon>
        <taxon>Heunggongvirae</taxon>
        <taxon>Uroviricota</taxon>
        <taxon>Caudoviricetes</taxon>
        <taxon>Peduoviridae</taxon>
        <taxon>Maltschvirus</taxon>
        <taxon>Maltschvirus maltsch</taxon>
    </lineage>
</organism>
<reference evidence="1" key="1">
    <citation type="submission" date="2020-05" db="EMBL/GenBank/DDBJ databases">
        <authorList>
            <person name="Chiriac C."/>
            <person name="Salcher M."/>
            <person name="Ghai R."/>
            <person name="Kavagutti S V."/>
        </authorList>
    </citation>
    <scope>NUCLEOTIDE SEQUENCE</scope>
</reference>
<dbReference type="EMBL" id="LR798417">
    <property type="protein sequence ID" value="CAB5229684.1"/>
    <property type="molecule type" value="Genomic_DNA"/>
</dbReference>